<dbReference type="Pfam" id="PF13377">
    <property type="entry name" value="Peripla_BP_3"/>
    <property type="match status" value="1"/>
</dbReference>
<dbReference type="Gene3D" id="1.10.260.40">
    <property type="entry name" value="lambda repressor-like DNA-binding domains"/>
    <property type="match status" value="1"/>
</dbReference>
<evidence type="ECO:0000256" key="1">
    <source>
        <dbReference type="ARBA" id="ARBA00023015"/>
    </source>
</evidence>
<comment type="caution">
    <text evidence="5">The sequence shown here is derived from an EMBL/GenBank/DDBJ whole genome shotgun (WGS) entry which is preliminary data.</text>
</comment>
<protein>
    <submittedName>
        <fullName evidence="5">LacI family DNA-binding transcriptional regulator</fullName>
    </submittedName>
</protein>
<accession>A0AAW8R7B2</accession>
<sequence length="358" mass="39259">MAKKLNLTQVAKILGVSIATVSNAFNRPDQLSSKLREKILAECERLGYRGPNLAARSLRIGASGVIGVVLVDSLSYSFSDPVASQLLQGVAELLVEKNKQMLLLSGNIDSAEQRTAESLPDGFIIYGAIRHSTLDPILRLGKPVVHVDCLIDSTHSVNIDNEIGSRTVANHAMEYVKKKGNDSPNISVLGLRMVDSKRICRLIESDFNSESREISQRRLKGYLMAAKDNNMSISFDRIWHIPENDQEHAEIAARESLSTVPRPDILLCMSDINALAASRVCQELGIRIPEDIVLTGFDDIPEASRAVPSLTTICQQSIEKGKVAANLLLEAIAKGDDEKENIQHIMLGTRLIVRNSCP</sequence>
<keyword evidence="3" id="KW-0804">Transcription</keyword>
<dbReference type="Proteomes" id="UP001249020">
    <property type="component" value="Unassembled WGS sequence"/>
</dbReference>
<dbReference type="Gene3D" id="3.40.50.2300">
    <property type="match status" value="3"/>
</dbReference>
<proteinExistence type="predicted"/>
<evidence type="ECO:0000313" key="6">
    <source>
        <dbReference type="Proteomes" id="UP001249020"/>
    </source>
</evidence>
<dbReference type="AlphaFoldDB" id="A0AAW8R7B2"/>
<dbReference type="GO" id="GO:0000976">
    <property type="term" value="F:transcription cis-regulatory region binding"/>
    <property type="evidence" value="ECO:0007669"/>
    <property type="project" value="TreeGrafter"/>
</dbReference>
<dbReference type="PANTHER" id="PTHR30146:SF138">
    <property type="entry name" value="TRANSCRIPTIONAL REGULATORY PROTEIN"/>
    <property type="match status" value="1"/>
</dbReference>
<dbReference type="InterPro" id="IPR000843">
    <property type="entry name" value="HTH_LacI"/>
</dbReference>
<evidence type="ECO:0000256" key="3">
    <source>
        <dbReference type="ARBA" id="ARBA00023163"/>
    </source>
</evidence>
<dbReference type="CDD" id="cd06279">
    <property type="entry name" value="PBP1_LacI-like"/>
    <property type="match status" value="1"/>
</dbReference>
<keyword evidence="2 5" id="KW-0238">DNA-binding</keyword>
<organism evidence="5 6">
    <name type="scientific">Brumicola blandensis</name>
    <dbReference type="NCBI Taxonomy" id="3075611"/>
    <lineage>
        <taxon>Bacteria</taxon>
        <taxon>Pseudomonadati</taxon>
        <taxon>Pseudomonadota</taxon>
        <taxon>Gammaproteobacteria</taxon>
        <taxon>Alteromonadales</taxon>
        <taxon>Alteromonadaceae</taxon>
        <taxon>Brumicola</taxon>
    </lineage>
</organism>
<dbReference type="SMART" id="SM00354">
    <property type="entry name" value="HTH_LACI"/>
    <property type="match status" value="1"/>
</dbReference>
<dbReference type="RefSeq" id="WP_311361839.1">
    <property type="nucleotide sequence ID" value="NZ_JAVRIE010000004.1"/>
</dbReference>
<keyword evidence="6" id="KW-1185">Reference proteome</keyword>
<name>A0AAW8R7B2_9ALTE</name>
<dbReference type="Pfam" id="PF00356">
    <property type="entry name" value="LacI"/>
    <property type="match status" value="1"/>
</dbReference>
<evidence type="ECO:0000313" key="5">
    <source>
        <dbReference type="EMBL" id="MDT0583063.1"/>
    </source>
</evidence>
<dbReference type="CDD" id="cd01392">
    <property type="entry name" value="HTH_LacI"/>
    <property type="match status" value="1"/>
</dbReference>
<gene>
    <name evidence="5" type="ORF">RM544_10985</name>
</gene>
<reference evidence="5 6" key="1">
    <citation type="submission" date="2023-09" db="EMBL/GenBank/DDBJ databases">
        <authorList>
            <person name="Rey-Velasco X."/>
        </authorList>
    </citation>
    <scope>NUCLEOTIDE SEQUENCE [LARGE SCALE GENOMIC DNA]</scope>
    <source>
        <strain evidence="5 6">W409</strain>
    </source>
</reference>
<dbReference type="SUPFAM" id="SSF47413">
    <property type="entry name" value="lambda repressor-like DNA-binding domains"/>
    <property type="match status" value="1"/>
</dbReference>
<dbReference type="EMBL" id="JAVRIE010000004">
    <property type="protein sequence ID" value="MDT0583063.1"/>
    <property type="molecule type" value="Genomic_DNA"/>
</dbReference>
<evidence type="ECO:0000259" key="4">
    <source>
        <dbReference type="PROSITE" id="PS50932"/>
    </source>
</evidence>
<dbReference type="InterPro" id="IPR046335">
    <property type="entry name" value="LacI/GalR-like_sensor"/>
</dbReference>
<dbReference type="InterPro" id="IPR010982">
    <property type="entry name" value="Lambda_DNA-bd_dom_sf"/>
</dbReference>
<feature type="domain" description="HTH lacI-type" evidence="4">
    <location>
        <begin position="5"/>
        <end position="60"/>
    </location>
</feature>
<dbReference type="PROSITE" id="PS50932">
    <property type="entry name" value="HTH_LACI_2"/>
    <property type="match status" value="1"/>
</dbReference>
<dbReference type="PANTHER" id="PTHR30146">
    <property type="entry name" value="LACI-RELATED TRANSCRIPTIONAL REPRESSOR"/>
    <property type="match status" value="1"/>
</dbReference>
<keyword evidence="1" id="KW-0805">Transcription regulation</keyword>
<dbReference type="GO" id="GO:0003700">
    <property type="term" value="F:DNA-binding transcription factor activity"/>
    <property type="evidence" value="ECO:0007669"/>
    <property type="project" value="TreeGrafter"/>
</dbReference>
<dbReference type="InterPro" id="IPR028082">
    <property type="entry name" value="Peripla_BP_I"/>
</dbReference>
<dbReference type="SUPFAM" id="SSF53822">
    <property type="entry name" value="Periplasmic binding protein-like I"/>
    <property type="match status" value="1"/>
</dbReference>
<evidence type="ECO:0000256" key="2">
    <source>
        <dbReference type="ARBA" id="ARBA00023125"/>
    </source>
</evidence>